<keyword evidence="6" id="KW-0472">Membrane</keyword>
<organism evidence="9 10">
    <name type="scientific">Patella caerulea</name>
    <name type="common">Rayed Mediterranean limpet</name>
    <dbReference type="NCBI Taxonomy" id="87958"/>
    <lineage>
        <taxon>Eukaryota</taxon>
        <taxon>Metazoa</taxon>
        <taxon>Spiralia</taxon>
        <taxon>Lophotrochozoa</taxon>
        <taxon>Mollusca</taxon>
        <taxon>Gastropoda</taxon>
        <taxon>Patellogastropoda</taxon>
        <taxon>Patelloidea</taxon>
        <taxon>Patellidae</taxon>
        <taxon>Patella</taxon>
    </lineage>
</organism>
<accession>A0AAN8Q3M0</accession>
<reference evidence="9 10" key="1">
    <citation type="submission" date="2024-01" db="EMBL/GenBank/DDBJ databases">
        <title>The genome of the rayed Mediterranean limpet Patella caerulea (Linnaeus, 1758).</title>
        <authorList>
            <person name="Anh-Thu Weber A."/>
            <person name="Halstead-Nussloch G."/>
        </authorList>
    </citation>
    <scope>NUCLEOTIDE SEQUENCE [LARGE SCALE GENOMIC DNA]</scope>
    <source>
        <strain evidence="9">AATW-2023a</strain>
        <tissue evidence="9">Whole specimen</tissue>
    </source>
</reference>
<proteinExistence type="inferred from homology"/>
<dbReference type="Proteomes" id="UP001347796">
    <property type="component" value="Unassembled WGS sequence"/>
</dbReference>
<protein>
    <recommendedName>
        <fullName evidence="11">Alpha-galactosidase</fullName>
    </recommendedName>
</protein>
<gene>
    <name evidence="9" type="ORF">SNE40_001513</name>
</gene>
<evidence type="ECO:0000256" key="3">
    <source>
        <dbReference type="ARBA" id="ARBA00008458"/>
    </source>
</evidence>
<evidence type="ECO:0008006" key="11">
    <source>
        <dbReference type="Google" id="ProtNLM"/>
    </source>
</evidence>
<keyword evidence="7" id="KW-0119">Carbohydrate metabolism</keyword>
<dbReference type="EMBL" id="JAZGQO010000001">
    <property type="protein sequence ID" value="KAK6196257.1"/>
    <property type="molecule type" value="Genomic_DNA"/>
</dbReference>
<dbReference type="GO" id="GO:0016020">
    <property type="term" value="C:membrane"/>
    <property type="evidence" value="ECO:0007669"/>
    <property type="project" value="UniProtKB-SubCell"/>
</dbReference>
<evidence type="ECO:0000256" key="2">
    <source>
        <dbReference type="ARBA" id="ARBA00007240"/>
    </source>
</evidence>
<dbReference type="InterPro" id="IPR017853">
    <property type="entry name" value="GH"/>
</dbReference>
<dbReference type="GO" id="GO:0004521">
    <property type="term" value="F:RNA endonuclease activity"/>
    <property type="evidence" value="ECO:0007669"/>
    <property type="project" value="InterPro"/>
</dbReference>
<dbReference type="AlphaFoldDB" id="A0AAN8Q3M0"/>
<comment type="similarity">
    <text evidence="2">Belongs to the glycosyl hydrolases 36 family.</text>
</comment>
<evidence type="ECO:0000313" key="10">
    <source>
        <dbReference type="Proteomes" id="UP001347796"/>
    </source>
</evidence>
<dbReference type="Pfam" id="PF05691">
    <property type="entry name" value="Raffinose_syn"/>
    <property type="match status" value="1"/>
</dbReference>
<dbReference type="InterPro" id="IPR008811">
    <property type="entry name" value="Glycosyl_hydrolases_36"/>
</dbReference>
<dbReference type="InterPro" id="IPR026770">
    <property type="entry name" value="RNase_K"/>
</dbReference>
<dbReference type="SUPFAM" id="SSF51445">
    <property type="entry name" value="(Trans)glycosidases"/>
    <property type="match status" value="1"/>
</dbReference>
<feature type="chain" id="PRO_5042952503" description="Alpha-galactosidase" evidence="8">
    <location>
        <begin position="20"/>
        <end position="779"/>
    </location>
</feature>
<name>A0AAN8Q3M0_PATCE</name>
<feature type="signal peptide" evidence="8">
    <location>
        <begin position="1"/>
        <end position="19"/>
    </location>
</feature>
<keyword evidence="10" id="KW-1185">Reference proteome</keyword>
<evidence type="ECO:0000256" key="8">
    <source>
        <dbReference type="SAM" id="SignalP"/>
    </source>
</evidence>
<evidence type="ECO:0000256" key="4">
    <source>
        <dbReference type="ARBA" id="ARBA00022692"/>
    </source>
</evidence>
<comment type="caution">
    <text evidence="9">The sequence shown here is derived from an EMBL/GenBank/DDBJ whole genome shotgun (WGS) entry which is preliminary data.</text>
</comment>
<sequence>MKDLKPLLLLASVFSSVTADFVIGVVTDNRYYVSINDTKWFTSGPTFCNLDGKVFSTVDKSMTFDGDYVYSGLDKLGPWQSNTFKFKNNDTSIVFELKSYQTNDIPAVIFTMNYVTAAKGTKATTANKTISGWPSFNILDLNQTVGYLAYSADMFGDRKKMLGIWGPDALTIRDGLDGTGPIVTFDKLGNTFLFAPLDSFMTTSYSIDRDNSTISWGTMGGVDEIPAGFTYSVIMVYSDQGVNGVFSKFGTIMRYYHDKNTERQKTDVSLNYIGYWTDNGGYYYYNTEPGKNYEQTMLDIKQYINKTQIPYKYIQLDSWWYYKDTNAAVTKWEPRPDIFPDGLVKVGQELGLPLVLHNRYWSKDTPYAVNYKFLKGLGLSVPITTRFWDFLLQRAKAWGLVVYEQDWMYVQFMYLEVMKTNLTLATTWMDAMAKSAENNDVTIQYCMAQSRQALQSLKYTAVTQGRVSDDYHLQHDQWKIGISSLFAHAVGVAPSKDTFWTTTNQPGNPFNTTEQYPALQTLVAVLSTGPVGPSDKIGYTNKDLLMKCCNSDGLILKPSKPATAINDQIIETAFNDGSGASGQVWSTYTDFGEYNKIRFGIIMVANLSKPYSITPSRASLDVEINQYPDSVIYDSKNMTKSASFSETSPFTLPTCLLNNANYCLYYTIPIMKRGNQTIIIYGETNKFVWMSSQRVAKLWVDDDNVAVTLRGAANENVTFAYSINGVMNTNTYTIDAKTHCVSIVIYSSTGKSPIPANFNCTNLLHTSAKHTKKAQPRQK</sequence>
<keyword evidence="4" id="KW-0812">Transmembrane</keyword>
<keyword evidence="5" id="KW-1133">Transmembrane helix</keyword>
<evidence type="ECO:0000256" key="7">
    <source>
        <dbReference type="ARBA" id="ARBA00023277"/>
    </source>
</evidence>
<evidence type="ECO:0000256" key="5">
    <source>
        <dbReference type="ARBA" id="ARBA00022989"/>
    </source>
</evidence>
<evidence type="ECO:0000256" key="1">
    <source>
        <dbReference type="ARBA" id="ARBA00004141"/>
    </source>
</evidence>
<dbReference type="PANTHER" id="PTHR31733">
    <property type="entry name" value="RIBONUCLEASE KAPPA"/>
    <property type="match status" value="1"/>
</dbReference>
<comment type="subcellular location">
    <subcellularLocation>
        <location evidence="1">Membrane</location>
        <topology evidence="1">Multi-pass membrane protein</topology>
    </subcellularLocation>
</comment>
<evidence type="ECO:0000313" key="9">
    <source>
        <dbReference type="EMBL" id="KAK6196257.1"/>
    </source>
</evidence>
<evidence type="ECO:0000256" key="6">
    <source>
        <dbReference type="ARBA" id="ARBA00023136"/>
    </source>
</evidence>
<keyword evidence="8" id="KW-0732">Signal</keyword>
<comment type="similarity">
    <text evidence="3">Belongs to the RNase K family.</text>
</comment>